<sequence length="96" mass="10788">MNRVLLIKRNNIRFQNKVSNAARVLDRIIVEPSATSWVKVNTDDSSVGLPGIAAIGGIFRDHRDEFLGAFSQNIGRQNAHSAEFHVVMFTIEKHMI</sequence>
<evidence type="ECO:0000313" key="2">
    <source>
        <dbReference type="EnsemblPlants" id="KEH23642"/>
    </source>
</evidence>
<proteinExistence type="predicted"/>
<dbReference type="InterPro" id="IPR012337">
    <property type="entry name" value="RNaseH-like_sf"/>
</dbReference>
<evidence type="ECO:0008006" key="4">
    <source>
        <dbReference type="Google" id="ProtNLM"/>
    </source>
</evidence>
<dbReference type="EMBL" id="CM001223">
    <property type="protein sequence ID" value="KEH23642.1"/>
    <property type="molecule type" value="Genomic_DNA"/>
</dbReference>
<dbReference type="EnsemblPlants" id="KEH23642">
    <property type="protein sequence ID" value="KEH23642"/>
    <property type="gene ID" value="MTR_7g091620"/>
</dbReference>
<reference evidence="2" key="3">
    <citation type="submission" date="2015-04" db="UniProtKB">
        <authorList>
            <consortium name="EnsemblPlants"/>
        </authorList>
    </citation>
    <scope>IDENTIFICATION</scope>
    <source>
        <strain evidence="2">cv. Jemalong A17</strain>
    </source>
</reference>
<keyword evidence="3" id="KW-1185">Reference proteome</keyword>
<name>A0A072U1S1_MEDTR</name>
<evidence type="ECO:0000313" key="3">
    <source>
        <dbReference type="Proteomes" id="UP000002051"/>
    </source>
</evidence>
<organism evidence="1 3">
    <name type="scientific">Medicago truncatula</name>
    <name type="common">Barrel medic</name>
    <name type="synonym">Medicago tribuloides</name>
    <dbReference type="NCBI Taxonomy" id="3880"/>
    <lineage>
        <taxon>Eukaryota</taxon>
        <taxon>Viridiplantae</taxon>
        <taxon>Streptophyta</taxon>
        <taxon>Embryophyta</taxon>
        <taxon>Tracheophyta</taxon>
        <taxon>Spermatophyta</taxon>
        <taxon>Magnoliopsida</taxon>
        <taxon>eudicotyledons</taxon>
        <taxon>Gunneridae</taxon>
        <taxon>Pentapetalae</taxon>
        <taxon>rosids</taxon>
        <taxon>fabids</taxon>
        <taxon>Fabales</taxon>
        <taxon>Fabaceae</taxon>
        <taxon>Papilionoideae</taxon>
        <taxon>50 kb inversion clade</taxon>
        <taxon>NPAAA clade</taxon>
        <taxon>Hologalegina</taxon>
        <taxon>IRL clade</taxon>
        <taxon>Trifolieae</taxon>
        <taxon>Medicago</taxon>
    </lineage>
</organism>
<evidence type="ECO:0000313" key="1">
    <source>
        <dbReference type="EMBL" id="KEH23642.1"/>
    </source>
</evidence>
<dbReference type="SUPFAM" id="SSF53098">
    <property type="entry name" value="Ribonuclease H-like"/>
    <property type="match status" value="1"/>
</dbReference>
<dbReference type="CDD" id="cd06222">
    <property type="entry name" value="RNase_H_like"/>
    <property type="match status" value="1"/>
</dbReference>
<dbReference type="HOGENOM" id="CLU_2362948_0_0_1"/>
<dbReference type="InterPro" id="IPR044730">
    <property type="entry name" value="RNase_H-like_dom_plant"/>
</dbReference>
<reference evidence="1 3" key="2">
    <citation type="journal article" date="2014" name="BMC Genomics">
        <title>An improved genome release (version Mt4.0) for the model legume Medicago truncatula.</title>
        <authorList>
            <person name="Tang H."/>
            <person name="Krishnakumar V."/>
            <person name="Bidwell S."/>
            <person name="Rosen B."/>
            <person name="Chan A."/>
            <person name="Zhou S."/>
            <person name="Gentzbittel L."/>
            <person name="Childs K.L."/>
            <person name="Yandell M."/>
            <person name="Gundlach H."/>
            <person name="Mayer K.F."/>
            <person name="Schwartz D.C."/>
            <person name="Town C.D."/>
        </authorList>
    </citation>
    <scope>GENOME REANNOTATION</scope>
    <source>
        <strain evidence="1">A17</strain>
        <strain evidence="2 3">cv. Jemalong A17</strain>
    </source>
</reference>
<protein>
    <recommendedName>
        <fullName evidence="4">RNase H type-1 domain-containing protein</fullName>
    </recommendedName>
</protein>
<dbReference type="AlphaFoldDB" id="A0A072U1S1"/>
<gene>
    <name evidence="1" type="ordered locus">MTR_7g091620</name>
</gene>
<accession>A0A072U1S1</accession>
<reference evidence="1 3" key="1">
    <citation type="journal article" date="2011" name="Nature">
        <title>The Medicago genome provides insight into the evolution of rhizobial symbioses.</title>
        <authorList>
            <person name="Young N.D."/>
            <person name="Debelle F."/>
            <person name="Oldroyd G.E."/>
            <person name="Geurts R."/>
            <person name="Cannon S.B."/>
            <person name="Udvardi M.K."/>
            <person name="Benedito V.A."/>
            <person name="Mayer K.F."/>
            <person name="Gouzy J."/>
            <person name="Schoof H."/>
            <person name="Van de Peer Y."/>
            <person name="Proost S."/>
            <person name="Cook D.R."/>
            <person name="Meyers B.C."/>
            <person name="Spannagl M."/>
            <person name="Cheung F."/>
            <person name="De Mita S."/>
            <person name="Krishnakumar V."/>
            <person name="Gundlach H."/>
            <person name="Zhou S."/>
            <person name="Mudge J."/>
            <person name="Bharti A.K."/>
            <person name="Murray J.D."/>
            <person name="Naoumkina M.A."/>
            <person name="Rosen B."/>
            <person name="Silverstein K.A."/>
            <person name="Tang H."/>
            <person name="Rombauts S."/>
            <person name="Zhao P.X."/>
            <person name="Zhou P."/>
            <person name="Barbe V."/>
            <person name="Bardou P."/>
            <person name="Bechner M."/>
            <person name="Bellec A."/>
            <person name="Berger A."/>
            <person name="Berges H."/>
            <person name="Bidwell S."/>
            <person name="Bisseling T."/>
            <person name="Choisne N."/>
            <person name="Couloux A."/>
            <person name="Denny R."/>
            <person name="Deshpande S."/>
            <person name="Dai X."/>
            <person name="Doyle J.J."/>
            <person name="Dudez A.M."/>
            <person name="Farmer A.D."/>
            <person name="Fouteau S."/>
            <person name="Franken C."/>
            <person name="Gibelin C."/>
            <person name="Gish J."/>
            <person name="Goldstein S."/>
            <person name="Gonzalez A.J."/>
            <person name="Green P.J."/>
            <person name="Hallab A."/>
            <person name="Hartog M."/>
            <person name="Hua A."/>
            <person name="Humphray S.J."/>
            <person name="Jeong D.H."/>
            <person name="Jing Y."/>
            <person name="Jocker A."/>
            <person name="Kenton S.M."/>
            <person name="Kim D.J."/>
            <person name="Klee K."/>
            <person name="Lai H."/>
            <person name="Lang C."/>
            <person name="Lin S."/>
            <person name="Macmil S.L."/>
            <person name="Magdelenat G."/>
            <person name="Matthews L."/>
            <person name="McCorrison J."/>
            <person name="Monaghan E.L."/>
            <person name="Mun J.H."/>
            <person name="Najar F.Z."/>
            <person name="Nicholson C."/>
            <person name="Noirot C."/>
            <person name="O'Bleness M."/>
            <person name="Paule C.R."/>
            <person name="Poulain J."/>
            <person name="Prion F."/>
            <person name="Qin B."/>
            <person name="Qu C."/>
            <person name="Retzel E.F."/>
            <person name="Riddle C."/>
            <person name="Sallet E."/>
            <person name="Samain S."/>
            <person name="Samson N."/>
            <person name="Sanders I."/>
            <person name="Saurat O."/>
            <person name="Scarpelli C."/>
            <person name="Schiex T."/>
            <person name="Segurens B."/>
            <person name="Severin A.J."/>
            <person name="Sherrier D.J."/>
            <person name="Shi R."/>
            <person name="Sims S."/>
            <person name="Singer S.R."/>
            <person name="Sinharoy S."/>
            <person name="Sterck L."/>
            <person name="Viollet A."/>
            <person name="Wang B.B."/>
            <person name="Wang K."/>
            <person name="Wang M."/>
            <person name="Wang X."/>
            <person name="Warfsmann J."/>
            <person name="Weissenbach J."/>
            <person name="White D.D."/>
            <person name="White J.D."/>
            <person name="Wiley G.B."/>
            <person name="Wincker P."/>
            <person name="Xing Y."/>
            <person name="Yang L."/>
            <person name="Yao Z."/>
            <person name="Ying F."/>
            <person name="Zhai J."/>
            <person name="Zhou L."/>
            <person name="Zuber A."/>
            <person name="Denarie J."/>
            <person name="Dixon R.A."/>
            <person name="May G.D."/>
            <person name="Schwartz D.C."/>
            <person name="Rogers J."/>
            <person name="Quetier F."/>
            <person name="Town C.D."/>
            <person name="Roe B.A."/>
        </authorList>
    </citation>
    <scope>NUCLEOTIDE SEQUENCE [LARGE SCALE GENOMIC DNA]</scope>
    <source>
        <strain evidence="1">A17</strain>
        <strain evidence="2 3">cv. Jemalong A17</strain>
    </source>
</reference>
<dbReference type="Proteomes" id="UP000002051">
    <property type="component" value="Unassembled WGS sequence"/>
</dbReference>